<feature type="compositionally biased region" description="Low complexity" evidence="1">
    <location>
        <begin position="1182"/>
        <end position="1203"/>
    </location>
</feature>
<feature type="region of interest" description="Disordered" evidence="1">
    <location>
        <begin position="687"/>
        <end position="711"/>
    </location>
</feature>
<dbReference type="SUPFAM" id="SSF48065">
    <property type="entry name" value="DBL homology domain (DH-domain)"/>
    <property type="match status" value="1"/>
</dbReference>
<feature type="compositionally biased region" description="Basic and acidic residues" evidence="1">
    <location>
        <begin position="490"/>
        <end position="508"/>
    </location>
</feature>
<gene>
    <name evidence="3" type="ORF">PsYK624_006330</name>
</gene>
<dbReference type="InterPro" id="IPR011993">
    <property type="entry name" value="PH-like_dom_sf"/>
</dbReference>
<feature type="compositionally biased region" description="Polar residues" evidence="1">
    <location>
        <begin position="109"/>
        <end position="122"/>
    </location>
</feature>
<dbReference type="Pfam" id="PF00621">
    <property type="entry name" value="RhoGEF"/>
    <property type="match status" value="1"/>
</dbReference>
<feature type="region of interest" description="Disordered" evidence="1">
    <location>
        <begin position="1349"/>
        <end position="1368"/>
    </location>
</feature>
<dbReference type="Gene3D" id="2.30.29.30">
    <property type="entry name" value="Pleckstrin-homology domain (PH domain)/Phosphotyrosine-binding domain (PTB)"/>
    <property type="match status" value="1"/>
</dbReference>
<comment type="caution">
    <text evidence="3">The sequence shown here is derived from an EMBL/GenBank/DDBJ whole genome shotgun (WGS) entry which is preliminary data.</text>
</comment>
<feature type="region of interest" description="Disordered" evidence="1">
    <location>
        <begin position="1164"/>
        <end position="1220"/>
    </location>
</feature>
<dbReference type="PANTHER" id="PTHR45818">
    <property type="entry name" value="PROTEIN VAV"/>
    <property type="match status" value="1"/>
</dbReference>
<keyword evidence="4" id="KW-1185">Reference proteome</keyword>
<feature type="region of interest" description="Disordered" evidence="1">
    <location>
        <begin position="953"/>
        <end position="993"/>
    </location>
</feature>
<evidence type="ECO:0000256" key="1">
    <source>
        <dbReference type="SAM" id="MobiDB-lite"/>
    </source>
</evidence>
<accession>A0A9P3FXZ4</accession>
<protein>
    <submittedName>
        <fullName evidence="3">Dbl domain-containing protein</fullName>
    </submittedName>
</protein>
<feature type="compositionally biased region" description="Low complexity" evidence="1">
    <location>
        <begin position="473"/>
        <end position="483"/>
    </location>
</feature>
<feature type="compositionally biased region" description="Pro residues" evidence="1">
    <location>
        <begin position="9"/>
        <end position="20"/>
    </location>
</feature>
<dbReference type="EMBL" id="BPQB01000001">
    <property type="protein sequence ID" value="GJE84557.1"/>
    <property type="molecule type" value="Genomic_DNA"/>
</dbReference>
<evidence type="ECO:0000313" key="3">
    <source>
        <dbReference type="EMBL" id="GJE84557.1"/>
    </source>
</evidence>
<feature type="compositionally biased region" description="Polar residues" evidence="1">
    <location>
        <begin position="1359"/>
        <end position="1368"/>
    </location>
</feature>
<feature type="region of interest" description="Disordered" evidence="1">
    <location>
        <begin position="104"/>
        <end position="148"/>
    </location>
</feature>
<dbReference type="InterPro" id="IPR000219">
    <property type="entry name" value="DH_dom"/>
</dbReference>
<feature type="region of interest" description="Disordered" evidence="1">
    <location>
        <begin position="1233"/>
        <end position="1328"/>
    </location>
</feature>
<feature type="compositionally biased region" description="Low complexity" evidence="1">
    <location>
        <begin position="134"/>
        <end position="143"/>
    </location>
</feature>
<feature type="compositionally biased region" description="Acidic residues" evidence="1">
    <location>
        <begin position="359"/>
        <end position="369"/>
    </location>
</feature>
<dbReference type="SUPFAM" id="SSF50729">
    <property type="entry name" value="PH domain-like"/>
    <property type="match status" value="1"/>
</dbReference>
<feature type="compositionally biased region" description="Acidic residues" evidence="1">
    <location>
        <begin position="306"/>
        <end position="317"/>
    </location>
</feature>
<feature type="domain" description="DH" evidence="2">
    <location>
        <begin position="406"/>
        <end position="773"/>
    </location>
</feature>
<evidence type="ECO:0000313" key="4">
    <source>
        <dbReference type="Proteomes" id="UP000703269"/>
    </source>
</evidence>
<dbReference type="GO" id="GO:0005085">
    <property type="term" value="F:guanyl-nucleotide exchange factor activity"/>
    <property type="evidence" value="ECO:0007669"/>
    <property type="project" value="InterPro"/>
</dbReference>
<dbReference type="PROSITE" id="PS50010">
    <property type="entry name" value="DH_2"/>
    <property type="match status" value="1"/>
</dbReference>
<dbReference type="InterPro" id="IPR035899">
    <property type="entry name" value="DBL_dom_sf"/>
</dbReference>
<feature type="region of interest" description="Disordered" evidence="1">
    <location>
        <begin position="473"/>
        <end position="511"/>
    </location>
</feature>
<feature type="compositionally biased region" description="Polar residues" evidence="1">
    <location>
        <begin position="1233"/>
        <end position="1242"/>
    </location>
</feature>
<dbReference type="Proteomes" id="UP000703269">
    <property type="component" value="Unassembled WGS sequence"/>
</dbReference>
<dbReference type="GO" id="GO:0005737">
    <property type="term" value="C:cytoplasm"/>
    <property type="evidence" value="ECO:0007669"/>
    <property type="project" value="TreeGrafter"/>
</dbReference>
<feature type="region of interest" description="Disordered" evidence="1">
    <location>
        <begin position="160"/>
        <end position="402"/>
    </location>
</feature>
<evidence type="ECO:0000259" key="2">
    <source>
        <dbReference type="PROSITE" id="PS50010"/>
    </source>
</evidence>
<dbReference type="OrthoDB" id="1716625at2759"/>
<dbReference type="PANTHER" id="PTHR45818:SF3">
    <property type="entry name" value="PROTEIN VAV"/>
    <property type="match status" value="1"/>
</dbReference>
<reference evidence="3 4" key="1">
    <citation type="submission" date="2021-08" db="EMBL/GenBank/DDBJ databases">
        <title>Draft Genome Sequence of Phanerochaete sordida strain YK-624.</title>
        <authorList>
            <person name="Mori T."/>
            <person name="Dohra H."/>
            <person name="Suzuki T."/>
            <person name="Kawagishi H."/>
            <person name="Hirai H."/>
        </authorList>
    </citation>
    <scope>NUCLEOTIDE SEQUENCE [LARGE SCALE GENOMIC DNA]</scope>
    <source>
        <strain evidence="3 4">YK-624</strain>
    </source>
</reference>
<name>A0A9P3FXZ4_9APHY</name>
<proteinExistence type="predicted"/>
<feature type="compositionally biased region" description="Polar residues" evidence="1">
    <location>
        <begin position="1302"/>
        <end position="1312"/>
    </location>
</feature>
<sequence>MEVLTPTSISPPPPPLPYPNTPRKSPSSLLARRPSAQKLLAHHEPNNAPPMIPLAMSSHSLLTAEPSLLVSNSLATGTTLRSSRAPSSSLLPFVPLTPIMASPRMTPDLGTTSGSFAVASTTGADASDSDHGSAHSGSSGSDSTTQGDYLTLGHAAASAALSDPPTQPLPTPSWTSTPPTPPTKDRLMVRPQSAAGDPSGALGTPGASTITRSNKGHGRPASVAVFPEYRAPSSPSMNSYDAASSRRPPLSSRSVSPPRAAQGLPRSRSDNAISSTAGVKRRRTLPKQSGTPSPLSVHIRPHTATEEEVGQDDEQDDVLLPSLSRSPRKKAKTMLPGDALARNESVSSSRTRRVFTLGDGDDSDNEGEGSGDGLQEFERKTESQPDEEVTSPVDDDKPPESAKGMRRYHALLELLATEVGYLLDLRALVSIYLEQLPSLTAPVPTPLSRPSPSALSISSLALSRPFPSSRSSFLSVPTLSSGSGPPESASFERHRDGFDRERDSDKAKPARRPIFSEQDMQLLRRNAQELLAWHERFVVILERALVPHGLGWVFAQVSERRGRENRQSNEDMAAESVDGVVNVIMDIFSEEAHSFSLYETFTPLHSEAVNLVRSAQEQYPVEWDAYEQRCSLLVAHAFEMSAEPHKTPGVLSSSSSSYSIDSITKRRRHSMSSLALQPALSPFGVMPLTSGMGHGRSEPEDAHKRKSEPSYAQNQAMRLKFVDYLIKPVQRICKYPLLFEQLKSKRGASPRADGAIEKACSAMRAVLTRVDRANDKQAHQLKSKLIAARLTVNGNPTSPVSTSEGNAERSQLTPEFLQSLGACLVSGALDVVYHQSNGGVRTKYLGAFLYVGGYLILAKVPKGGKAYEAKHWFSLSGFYILDEPDDDPSLPYAFHVFGTDVHLHFAASCQLEKTIWTAAIHDALSAPAPSWTNVPPSNFPPDARPIVTPYEEQTPEYSAPLPTPLPTIQSMSELEGPEDGTSPAPPAPSPKKLAKTMSRVDSVIMRHDHSALNRRTSTSSVKAFFSPLTFESRVSRPSAQIRQQVDSGLHDVISDTFVTVRNQVRMRDEELFQARKKPMGNMSRSNSGLTLSGFAPRKRYDSTAFASSRRKGSLDGVPDIMGDSEAMRQHLALSQRSKSSGGKRRKRQSISVAPLANHFEMDMGLMQSPDGSVESPPAMTQSSSAASSNVNSVLPSPLESNLPLPTPSPADTLRYRPKRTRSLVDNVRSFFHSRSISPTPSARGSPRLGPAPLDAEQEPHGGLVQWWRKGSLRRRVQSSPEVPTDDSAPVTPAASDDGAYSEMTSQCSTHATPSPMPTPDATTERRLSTTRRVAFSSIAPITRRRTLFTSGPERAIPPSESQGSALSRSKTLKNLFHFQRSNSLTPVDLDSS</sequence>
<feature type="compositionally biased region" description="Low complexity" evidence="1">
    <location>
        <begin position="242"/>
        <end position="261"/>
    </location>
</feature>
<feature type="region of interest" description="Disordered" evidence="1">
    <location>
        <begin position="1"/>
        <end position="35"/>
    </location>
</feature>
<organism evidence="3 4">
    <name type="scientific">Phanerochaete sordida</name>
    <dbReference type="NCBI Taxonomy" id="48140"/>
    <lineage>
        <taxon>Eukaryota</taxon>
        <taxon>Fungi</taxon>
        <taxon>Dikarya</taxon>
        <taxon>Basidiomycota</taxon>
        <taxon>Agaricomycotina</taxon>
        <taxon>Agaricomycetes</taxon>
        <taxon>Polyporales</taxon>
        <taxon>Phanerochaetaceae</taxon>
        <taxon>Phanerochaete</taxon>
    </lineage>
</organism>
<dbReference type="Gene3D" id="1.20.900.10">
    <property type="entry name" value="Dbl homology (DH) domain"/>
    <property type="match status" value="1"/>
</dbReference>